<proteinExistence type="predicted"/>
<keyword evidence="2" id="KW-1185">Reference proteome</keyword>
<protein>
    <submittedName>
        <fullName evidence="1">Uncharacterized protein</fullName>
    </submittedName>
</protein>
<comment type="caution">
    <text evidence="1">The sequence shown here is derived from an EMBL/GenBank/DDBJ whole genome shotgun (WGS) entry which is preliminary data.</text>
</comment>
<dbReference type="Proteomes" id="UP000484076">
    <property type="component" value="Unassembled WGS sequence"/>
</dbReference>
<gene>
    <name evidence="1" type="ORF">GEU84_005335</name>
</gene>
<organism evidence="1 2">
    <name type="scientific">Fertoeibacter niger</name>
    <dbReference type="NCBI Taxonomy" id="2656921"/>
    <lineage>
        <taxon>Bacteria</taxon>
        <taxon>Pseudomonadati</taxon>
        <taxon>Pseudomonadota</taxon>
        <taxon>Alphaproteobacteria</taxon>
        <taxon>Rhodobacterales</taxon>
        <taxon>Paracoccaceae</taxon>
        <taxon>Fertoeibacter</taxon>
    </lineage>
</organism>
<dbReference type="AlphaFoldDB" id="A0A8X8KN96"/>
<dbReference type="InterPro" id="IPR016181">
    <property type="entry name" value="Acyl_CoA_acyltransferase"/>
</dbReference>
<reference evidence="1" key="1">
    <citation type="submission" date="2020-05" db="EMBL/GenBank/DDBJ databases">
        <title>Fertoebacter nigrum gen. nov., sp. nov., a new member of the family Rhodobacteraceae.</title>
        <authorList>
            <person name="Szuroczki S."/>
            <person name="Abbaszade G."/>
            <person name="Buni D."/>
            <person name="Schumann P."/>
            <person name="Toth E."/>
        </authorList>
    </citation>
    <scope>NUCLEOTIDE SEQUENCE</scope>
    <source>
        <strain evidence="1">RG-N-1a</strain>
    </source>
</reference>
<dbReference type="RefSeq" id="WP_152824154.1">
    <property type="nucleotide sequence ID" value="NZ_WHUT02000002.1"/>
</dbReference>
<evidence type="ECO:0000313" key="2">
    <source>
        <dbReference type="Proteomes" id="UP000484076"/>
    </source>
</evidence>
<dbReference type="EMBL" id="WHUT02000002">
    <property type="protein sequence ID" value="NUB43800.1"/>
    <property type="molecule type" value="Genomic_DNA"/>
</dbReference>
<sequence length="136" mass="15105">MGLIPKKISERPWPVQTAMGSSEMRLTSKFVESGIGTFDPRRELWDDRGLDVPAPDGFVYVTVHDANANDLAVGRAMFGIDGVSAWCDFLVVDAAYRGYRLGEQMIRYVNHLGWSVHGQSNQDNLPEAFWSSPIGS</sequence>
<dbReference type="SUPFAM" id="SSF55729">
    <property type="entry name" value="Acyl-CoA N-acyltransferases (Nat)"/>
    <property type="match status" value="1"/>
</dbReference>
<name>A0A8X8KN96_9RHOB</name>
<evidence type="ECO:0000313" key="1">
    <source>
        <dbReference type="EMBL" id="NUB43800.1"/>
    </source>
</evidence>
<accession>A0A8X8KN96</accession>